<gene>
    <name evidence="2" type="ORF">H4281_23675</name>
</gene>
<accession>A0A7W3ZCQ1</accession>
<dbReference type="EMBL" id="JACGZW010000008">
    <property type="protein sequence ID" value="MBB1156162.1"/>
    <property type="molecule type" value="Genomic_DNA"/>
</dbReference>
<name>A0A7W3ZCQ1_9PSEU</name>
<dbReference type="AlphaFoldDB" id="A0A7W3ZCQ1"/>
<dbReference type="Proteomes" id="UP000526734">
    <property type="component" value="Unassembled WGS sequence"/>
</dbReference>
<evidence type="ECO:0008006" key="4">
    <source>
        <dbReference type="Google" id="ProtNLM"/>
    </source>
</evidence>
<feature type="chain" id="PRO_5031216820" description="SH3 domain-containing protein" evidence="1">
    <location>
        <begin position="25"/>
        <end position="132"/>
    </location>
</feature>
<sequence>MSAKTVAAAALAAATAIVPAAAAAAEMPPTHRAMAHPPGEPPVHPYRDMGVRIQPHLPARQVGEVWAGFTYGWDCWTTGDPVEISHGRYNNVWLIVYGYQNVRGYVPAAGLSGDKYGNWVDGSHIQDFPCRG</sequence>
<comment type="caution">
    <text evidence="2">The sequence shown here is derived from an EMBL/GenBank/DDBJ whole genome shotgun (WGS) entry which is preliminary data.</text>
</comment>
<proteinExistence type="predicted"/>
<keyword evidence="1" id="KW-0732">Signal</keyword>
<feature type="signal peptide" evidence="1">
    <location>
        <begin position="1"/>
        <end position="24"/>
    </location>
</feature>
<keyword evidence="3" id="KW-1185">Reference proteome</keyword>
<reference evidence="2 3" key="1">
    <citation type="submission" date="2020-08" db="EMBL/GenBank/DDBJ databases">
        <title>Amycolatopsis sp. nov. DR6-1 isolated from Dendrobium heterocarpum.</title>
        <authorList>
            <person name="Tedsree N."/>
            <person name="Kuncharoen N."/>
            <person name="Likhitwitayawuid K."/>
            <person name="Tanasupawat S."/>
        </authorList>
    </citation>
    <scope>NUCLEOTIDE SEQUENCE [LARGE SCALE GENOMIC DNA]</scope>
    <source>
        <strain evidence="2 3">DR6-1</strain>
    </source>
</reference>
<protein>
    <recommendedName>
        <fullName evidence="4">SH3 domain-containing protein</fullName>
    </recommendedName>
</protein>
<evidence type="ECO:0000313" key="3">
    <source>
        <dbReference type="Proteomes" id="UP000526734"/>
    </source>
</evidence>
<evidence type="ECO:0000256" key="1">
    <source>
        <dbReference type="SAM" id="SignalP"/>
    </source>
</evidence>
<evidence type="ECO:0000313" key="2">
    <source>
        <dbReference type="EMBL" id="MBB1156162.1"/>
    </source>
</evidence>
<organism evidence="2 3">
    <name type="scientific">Amycolatopsis dendrobii</name>
    <dbReference type="NCBI Taxonomy" id="2760662"/>
    <lineage>
        <taxon>Bacteria</taxon>
        <taxon>Bacillati</taxon>
        <taxon>Actinomycetota</taxon>
        <taxon>Actinomycetes</taxon>
        <taxon>Pseudonocardiales</taxon>
        <taxon>Pseudonocardiaceae</taxon>
        <taxon>Amycolatopsis</taxon>
    </lineage>
</organism>
<dbReference type="RefSeq" id="WP_182893119.1">
    <property type="nucleotide sequence ID" value="NZ_JACGZW010000008.1"/>
</dbReference>